<dbReference type="InterPro" id="IPR046357">
    <property type="entry name" value="PPIase_dom_sf"/>
</dbReference>
<evidence type="ECO:0000256" key="2">
    <source>
        <dbReference type="ARBA" id="ARBA00013194"/>
    </source>
</evidence>
<accession>A0A2T6C0Y8</accession>
<keyword evidence="10" id="KW-1185">Reference proteome</keyword>
<dbReference type="Pfam" id="PF00160">
    <property type="entry name" value="Pro_isomerase"/>
    <property type="match status" value="1"/>
</dbReference>
<dbReference type="InterPro" id="IPR044666">
    <property type="entry name" value="Cyclophilin_A-like"/>
</dbReference>
<feature type="domain" description="PPIase FKBP-type" evidence="7">
    <location>
        <begin position="308"/>
        <end position="413"/>
    </location>
</feature>
<dbReference type="GO" id="GO:0003755">
    <property type="term" value="F:peptidyl-prolyl cis-trans isomerase activity"/>
    <property type="evidence" value="ECO:0007669"/>
    <property type="project" value="UniProtKB-KW"/>
</dbReference>
<dbReference type="PROSITE" id="PS50072">
    <property type="entry name" value="CSA_PPIASE_2"/>
    <property type="match status" value="1"/>
</dbReference>
<keyword evidence="3 5" id="KW-0697">Rotamase</keyword>
<comment type="caution">
    <text evidence="9">The sequence shown here is derived from an EMBL/GenBank/DDBJ whole genome shotgun (WGS) entry which is preliminary data.</text>
</comment>
<feature type="domain" description="PPIase cyclophilin-type" evidence="8">
    <location>
        <begin position="52"/>
        <end position="221"/>
    </location>
</feature>
<organism evidence="9 10">
    <name type="scientific">Kordia periserrulae</name>
    <dbReference type="NCBI Taxonomy" id="701523"/>
    <lineage>
        <taxon>Bacteria</taxon>
        <taxon>Pseudomonadati</taxon>
        <taxon>Bacteroidota</taxon>
        <taxon>Flavobacteriia</taxon>
        <taxon>Flavobacteriales</taxon>
        <taxon>Flavobacteriaceae</taxon>
        <taxon>Kordia</taxon>
    </lineage>
</organism>
<dbReference type="InterPro" id="IPR002130">
    <property type="entry name" value="Cyclophilin-type_PPIase_dom"/>
</dbReference>
<dbReference type="PANTHER" id="PTHR45625">
    <property type="entry name" value="PEPTIDYL-PROLYL CIS-TRANS ISOMERASE-RELATED"/>
    <property type="match status" value="1"/>
</dbReference>
<reference evidence="9 10" key="1">
    <citation type="submission" date="2018-04" db="EMBL/GenBank/DDBJ databases">
        <title>Genomic Encyclopedia of Archaeal and Bacterial Type Strains, Phase II (KMG-II): from individual species to whole genera.</title>
        <authorList>
            <person name="Goeker M."/>
        </authorList>
    </citation>
    <scope>NUCLEOTIDE SEQUENCE [LARGE SCALE GENOMIC DNA]</scope>
    <source>
        <strain evidence="9 10">DSM 25731</strain>
    </source>
</reference>
<protein>
    <recommendedName>
        <fullName evidence="2 5">peptidylprolyl isomerase</fullName>
        <ecNumber evidence="2 5">5.2.1.8</ecNumber>
    </recommendedName>
</protein>
<dbReference type="InterPro" id="IPR001179">
    <property type="entry name" value="PPIase_FKBP_dom"/>
</dbReference>
<evidence type="ECO:0000256" key="4">
    <source>
        <dbReference type="ARBA" id="ARBA00023235"/>
    </source>
</evidence>
<evidence type="ECO:0000313" key="9">
    <source>
        <dbReference type="EMBL" id="PTX61976.1"/>
    </source>
</evidence>
<evidence type="ECO:0000259" key="7">
    <source>
        <dbReference type="PROSITE" id="PS50059"/>
    </source>
</evidence>
<dbReference type="PROSITE" id="PS51257">
    <property type="entry name" value="PROKAR_LIPOPROTEIN"/>
    <property type="match status" value="1"/>
</dbReference>
<dbReference type="Proteomes" id="UP000244090">
    <property type="component" value="Unassembled WGS sequence"/>
</dbReference>
<evidence type="ECO:0000313" key="10">
    <source>
        <dbReference type="Proteomes" id="UP000244090"/>
    </source>
</evidence>
<dbReference type="SUPFAM" id="SSF54534">
    <property type="entry name" value="FKBP-like"/>
    <property type="match status" value="1"/>
</dbReference>
<keyword evidence="6" id="KW-0175">Coiled coil</keyword>
<sequence>MRLFTTTITLFLAIVTLGFTSCKNEPKSDTASNIAQQDDKNGIFAEIKTTKGTMLARLFYKKVPVTVANFIALAEGTHPKLPEDKKGKPYYNGISFHRVMDKFMIQGGDPTATGTGNPGYRFASEFDKDLKHDKPGVLSMANSGGINTNGSQFFITEVPYPSLDFVDANGAPKPCNRPRVSCHSVFGQLIKGIEVQDSISNVQVDAAKKPLEDVIMTEVNIIRVGEEAKAFDAVKVFTEQEPTLVEKYQALTKEITEEYNKKAKEEAKEAIDDFIEKYQDMGELYKSPTGMVMVTTQKSTTGEKPTSSNYVKVNCTGMFTNGKVFYTTYKEVAQEAGIYNQAAEAQGAYVPFPTIYNESATLVPAFKEALLRMKVGEKTKVFVPSYLGYGSRNYGPIPANSNLVFDIELVEIDTTR</sequence>
<name>A0A2T6C0Y8_9FLAO</name>
<keyword evidence="4 5" id="KW-0413">Isomerase</keyword>
<dbReference type="OrthoDB" id="9807797at2"/>
<dbReference type="Gene3D" id="2.40.100.10">
    <property type="entry name" value="Cyclophilin-like"/>
    <property type="match status" value="1"/>
</dbReference>
<dbReference type="SUPFAM" id="SSF50891">
    <property type="entry name" value="Cyclophilin-like"/>
    <property type="match status" value="1"/>
</dbReference>
<dbReference type="AlphaFoldDB" id="A0A2T6C0Y8"/>
<dbReference type="CDD" id="cd00317">
    <property type="entry name" value="cyclophilin"/>
    <property type="match status" value="1"/>
</dbReference>
<dbReference type="PRINTS" id="PR00153">
    <property type="entry name" value="CSAPPISMRASE"/>
</dbReference>
<comment type="catalytic activity">
    <reaction evidence="1 5">
        <text>[protein]-peptidylproline (omega=180) = [protein]-peptidylproline (omega=0)</text>
        <dbReference type="Rhea" id="RHEA:16237"/>
        <dbReference type="Rhea" id="RHEA-COMP:10747"/>
        <dbReference type="Rhea" id="RHEA-COMP:10748"/>
        <dbReference type="ChEBI" id="CHEBI:83833"/>
        <dbReference type="ChEBI" id="CHEBI:83834"/>
        <dbReference type="EC" id="5.2.1.8"/>
    </reaction>
</comment>
<dbReference type="InterPro" id="IPR029000">
    <property type="entry name" value="Cyclophilin-like_dom_sf"/>
</dbReference>
<dbReference type="EMBL" id="QBKT01000003">
    <property type="protein sequence ID" value="PTX61976.1"/>
    <property type="molecule type" value="Genomic_DNA"/>
</dbReference>
<proteinExistence type="predicted"/>
<evidence type="ECO:0000259" key="8">
    <source>
        <dbReference type="PROSITE" id="PS50072"/>
    </source>
</evidence>
<dbReference type="EC" id="5.2.1.8" evidence="2 5"/>
<dbReference type="RefSeq" id="WP_108114208.1">
    <property type="nucleotide sequence ID" value="NZ_QBKT01000003.1"/>
</dbReference>
<evidence type="ECO:0000256" key="6">
    <source>
        <dbReference type="SAM" id="Coils"/>
    </source>
</evidence>
<dbReference type="Gene3D" id="3.10.50.40">
    <property type="match status" value="1"/>
</dbReference>
<gene>
    <name evidence="9" type="ORF">C8N46_10373</name>
</gene>
<feature type="coiled-coil region" evidence="6">
    <location>
        <begin position="248"/>
        <end position="284"/>
    </location>
</feature>
<dbReference type="PANTHER" id="PTHR45625:SF4">
    <property type="entry name" value="PEPTIDYLPROLYL ISOMERASE DOMAIN AND WD REPEAT-CONTAINING PROTEIN 1"/>
    <property type="match status" value="1"/>
</dbReference>
<evidence type="ECO:0000256" key="1">
    <source>
        <dbReference type="ARBA" id="ARBA00000971"/>
    </source>
</evidence>
<dbReference type="PROSITE" id="PS50059">
    <property type="entry name" value="FKBP_PPIASE"/>
    <property type="match status" value="1"/>
</dbReference>
<dbReference type="Pfam" id="PF00254">
    <property type="entry name" value="FKBP_C"/>
    <property type="match status" value="1"/>
</dbReference>
<evidence type="ECO:0000256" key="3">
    <source>
        <dbReference type="ARBA" id="ARBA00023110"/>
    </source>
</evidence>
<evidence type="ECO:0000256" key="5">
    <source>
        <dbReference type="PROSITE-ProRule" id="PRU00277"/>
    </source>
</evidence>